<dbReference type="Pfam" id="PF04042">
    <property type="entry name" value="DNA_pol_E_B"/>
    <property type="match status" value="1"/>
</dbReference>
<keyword evidence="3" id="KW-0235">DNA replication</keyword>
<dbReference type="CDD" id="cd07387">
    <property type="entry name" value="MPP_PolD2_C"/>
    <property type="match status" value="1"/>
</dbReference>
<evidence type="ECO:0000256" key="2">
    <source>
        <dbReference type="ARBA" id="ARBA00006035"/>
    </source>
</evidence>
<evidence type="ECO:0000256" key="1">
    <source>
        <dbReference type="ARBA" id="ARBA00004123"/>
    </source>
</evidence>
<organism evidence="8 9">
    <name type="scientific">Macrostomum lignano</name>
    <dbReference type="NCBI Taxonomy" id="282301"/>
    <lineage>
        <taxon>Eukaryota</taxon>
        <taxon>Metazoa</taxon>
        <taxon>Spiralia</taxon>
        <taxon>Lophotrochozoa</taxon>
        <taxon>Platyhelminthes</taxon>
        <taxon>Rhabditophora</taxon>
        <taxon>Macrostomorpha</taxon>
        <taxon>Macrostomida</taxon>
        <taxon>Macrostomidae</taxon>
        <taxon>Macrostomum</taxon>
    </lineage>
</organism>
<dbReference type="Proteomes" id="UP000095280">
    <property type="component" value="Unplaced"/>
</dbReference>
<evidence type="ECO:0000256" key="3">
    <source>
        <dbReference type="ARBA" id="ARBA00022705"/>
    </source>
</evidence>
<protein>
    <submittedName>
        <fullName evidence="9">RING-type domain-containing protein</fullName>
    </submittedName>
</protein>
<keyword evidence="4" id="KW-0539">Nucleus</keyword>
<keyword evidence="8" id="KW-1185">Reference proteome</keyword>
<accession>A0A1I8IM52</accession>
<dbReference type="InterPro" id="IPR040663">
    <property type="entry name" value="DNA_pol_D_N"/>
</dbReference>
<comment type="subcellular location">
    <subcellularLocation>
        <location evidence="1">Nucleus</location>
    </subcellularLocation>
</comment>
<evidence type="ECO:0000259" key="7">
    <source>
        <dbReference type="Pfam" id="PF18018"/>
    </source>
</evidence>
<evidence type="ECO:0000313" key="8">
    <source>
        <dbReference type="Proteomes" id="UP000095280"/>
    </source>
</evidence>
<feature type="domain" description="DNA polymerase delta subunit OB-fold" evidence="7">
    <location>
        <begin position="727"/>
        <end position="854"/>
    </location>
</feature>
<dbReference type="Gene3D" id="2.40.50.430">
    <property type="match status" value="1"/>
</dbReference>
<name>A0A1I8IM52_9PLAT</name>
<dbReference type="GO" id="GO:0003677">
    <property type="term" value="F:DNA binding"/>
    <property type="evidence" value="ECO:0007669"/>
    <property type="project" value="InterPro"/>
</dbReference>
<feature type="region of interest" description="Disordered" evidence="5">
    <location>
        <begin position="656"/>
        <end position="676"/>
    </location>
</feature>
<sequence>MLFYRQCSRNEAIFPLSPDEIKEEMPDWLYRAIKKENKELRSQRKKHDEEVNRVNYALYHESQFKLRSDRLIWDPEPAGEALQPHSTVVINCNNTIDDLLCKIDTEMSDLMPEVGCVVCLERTDCGYYALCRLTDPNSFARRFHSRIGPIYETESFISGESNRPIKLRFHFRGGESQEVTLPASKPLIDCISGVLPMLSHTLGTDLETAIESKQCYVQRECANDIKKIRLVVPASSLSTSIGDLGFKTGDRLYVSVSKEDSVSIEATCQQVDVTMILKAYQIKQSMFDKVHKDSLAFDPSAWSVEVYSEDLNCFYPGSCWYIARLTDRVDKFRRKAADMLNVRRPDFYHLCFVSPTTGDATSEVRDDRTLDSAGIKHATELRIVTGRPLLTGQARVRLFEHLAFDPSDWLVRLSQSPNSLFKQHNDLVIDPNMRVDDLTDLLIKDGHIKEGQAAAMFRRKDKKLQLSALAPSRQVSSCHLNQSGVALCFDRHCGVPPELASRPKQQVDPMLLWLTSKKSDSLNEHYSAPEPLWWPNSYDTEDSAASLYSAVYYQVRLAAKQKQLLLAKRCHERCDWLIIPRVKEALYSQQQQADKLGAAAPLTKLSTTSPYLLRDGDVIAWTIIGAQSDRGESAFRQVMPEYFKGPQDLLVLEQRRQARERRRGQAGPDEDDFTRGKLKRVRDIKGQPPIGYTAAMPAELLQRLIAPYENLSSDYVIPAGNRNYRLQYSHVYSQRLHSMRAQLEALARERWPSLPLRRISEIVTGERCIVVGTLFKDMPLKPSILSEIGEDQQVEPPPVPECCVSDKDRLILEDDLQRIQLVGDIAKERLVTGIVLAVLGKEPDEARGRFQVEEHLFAQPAPQPQWLPLEPEPEQDIWLAVVSGLHLGDPAEDVLRLRLLVQRLTCSLIPSDSMRQSAASVVRLLIAGNSLAKSTQDQESHSRALYLSKKAAVTSAAGVSRLDSLVSELAASIPVDLMPGEFDPSGYFLPQQPLHHCMLPQSGRYSSLNLVTNPYRFRLADWHILATSGQTVKDVKKFSNIRDPLDLMEGTLRWRHLAPTAPDTLGCFPFYESDPLLLDFSPHLYIAGNQASFGHRLVKDAAGQETLLVSVPAFADTGECALVGLRSRRVRRLLLSAEGFHGAGRRADAEVPMDTD</sequence>
<evidence type="ECO:0000256" key="4">
    <source>
        <dbReference type="ARBA" id="ARBA00023242"/>
    </source>
</evidence>
<dbReference type="InterPro" id="IPR007185">
    <property type="entry name" value="DNA_pol_a/d/e_bsu"/>
</dbReference>
<dbReference type="AlphaFoldDB" id="A0A1I8IM52"/>
<comment type="similarity">
    <text evidence="2">Belongs to the DNA polymerase delta/II small subunit family.</text>
</comment>
<dbReference type="GO" id="GO:0006271">
    <property type="term" value="P:DNA strand elongation involved in DNA replication"/>
    <property type="evidence" value="ECO:0007669"/>
    <property type="project" value="TreeGrafter"/>
</dbReference>
<evidence type="ECO:0000259" key="6">
    <source>
        <dbReference type="Pfam" id="PF04042"/>
    </source>
</evidence>
<dbReference type="GO" id="GO:0043625">
    <property type="term" value="C:delta DNA polymerase complex"/>
    <property type="evidence" value="ECO:0007669"/>
    <property type="project" value="TreeGrafter"/>
</dbReference>
<dbReference type="InterPro" id="IPR024826">
    <property type="entry name" value="DNA_pol_delta/II_ssu"/>
</dbReference>
<proteinExistence type="inferred from homology"/>
<dbReference type="PANTHER" id="PTHR10416">
    <property type="entry name" value="DNA POLYMERASE DELTA SUBUNIT 2"/>
    <property type="match status" value="1"/>
</dbReference>
<evidence type="ECO:0000256" key="5">
    <source>
        <dbReference type="SAM" id="MobiDB-lite"/>
    </source>
</evidence>
<evidence type="ECO:0000313" key="9">
    <source>
        <dbReference type="WBParaSite" id="maker-uti_cns_0013936-snap-gene-0.7-mRNA-1"/>
    </source>
</evidence>
<dbReference type="PANTHER" id="PTHR10416:SF0">
    <property type="entry name" value="DNA POLYMERASE DELTA SUBUNIT 2"/>
    <property type="match status" value="1"/>
</dbReference>
<reference evidence="9" key="1">
    <citation type="submission" date="2016-11" db="UniProtKB">
        <authorList>
            <consortium name="WormBaseParasite"/>
        </authorList>
    </citation>
    <scope>IDENTIFICATION</scope>
</reference>
<feature type="domain" description="DNA polymerase alpha/delta/epsilon subunit B" evidence="6">
    <location>
        <begin position="880"/>
        <end position="1094"/>
    </location>
</feature>
<dbReference type="Pfam" id="PF18018">
    <property type="entry name" value="DNA_pol_D_N"/>
    <property type="match status" value="1"/>
</dbReference>
<dbReference type="Gene3D" id="3.60.21.50">
    <property type="match status" value="1"/>
</dbReference>
<dbReference type="InterPro" id="IPR041863">
    <property type="entry name" value="PolD2_C"/>
</dbReference>
<dbReference type="WBParaSite" id="maker-uti_cns_0013936-snap-gene-0.7-mRNA-1">
    <property type="protein sequence ID" value="maker-uti_cns_0013936-snap-gene-0.7-mRNA-1"/>
    <property type="gene ID" value="maker-uti_cns_0013936-snap-gene-0.7"/>
</dbReference>